<dbReference type="OrthoDB" id="5314041at2759"/>
<dbReference type="STRING" id="564608.C1MJB8"/>
<dbReference type="Proteomes" id="UP000001876">
    <property type="component" value="Unassembled WGS sequence"/>
</dbReference>
<dbReference type="AlphaFoldDB" id="C1MJB8"/>
<evidence type="ECO:0000313" key="5">
    <source>
        <dbReference type="Proteomes" id="UP000001876"/>
    </source>
</evidence>
<evidence type="ECO:0000256" key="2">
    <source>
        <dbReference type="ARBA" id="ARBA00023043"/>
    </source>
</evidence>
<feature type="repeat" description="ANK" evidence="3">
    <location>
        <begin position="182"/>
        <end position="214"/>
    </location>
</feature>
<dbReference type="eggNOG" id="KOG4177">
    <property type="taxonomic scope" value="Eukaryota"/>
</dbReference>
<dbReference type="InterPro" id="IPR002110">
    <property type="entry name" value="Ankyrin_rpt"/>
</dbReference>
<protein>
    <submittedName>
        <fullName evidence="4">Predicted protein</fullName>
    </submittedName>
</protein>
<dbReference type="SUPFAM" id="SSF48403">
    <property type="entry name" value="Ankyrin repeat"/>
    <property type="match status" value="1"/>
</dbReference>
<accession>C1MJB8</accession>
<proteinExistence type="predicted"/>
<dbReference type="Gene3D" id="1.25.40.20">
    <property type="entry name" value="Ankyrin repeat-containing domain"/>
    <property type="match status" value="2"/>
</dbReference>
<dbReference type="Pfam" id="PF00023">
    <property type="entry name" value="Ank"/>
    <property type="match status" value="1"/>
</dbReference>
<keyword evidence="1" id="KW-0677">Repeat</keyword>
<sequence>MSLACRAGHVKCVQALLDGGANPVERSGPRGMTPLMHAACKAQSDVVEKLLKNPEVSADVEAKDDAGMSALLHAAAAGCPGTYQQIARLWTGGENDTYDERDAKGRTPLALAARFGGKRMVEYVIEKAGVIACGEFDDQNESPLFAAIKGGFVGEDDAAELIFRAYPVHERKLEVMEIKSNEGMTMLLWAAAHGRDAACEWLVKNGANLLATDKKGRLPRQTAEQHGKFDTSALLSQLAKKEWLRL</sequence>
<evidence type="ECO:0000256" key="3">
    <source>
        <dbReference type="PROSITE-ProRule" id="PRU00023"/>
    </source>
</evidence>
<dbReference type="PANTHER" id="PTHR24173:SF74">
    <property type="entry name" value="ANKYRIN REPEAT DOMAIN-CONTAINING PROTEIN 16"/>
    <property type="match status" value="1"/>
</dbReference>
<dbReference type="PANTHER" id="PTHR24173">
    <property type="entry name" value="ANKYRIN REPEAT CONTAINING"/>
    <property type="match status" value="1"/>
</dbReference>
<name>C1MJB8_MICPC</name>
<dbReference type="EMBL" id="GG663735">
    <property type="protein sequence ID" value="EEH60539.1"/>
    <property type="molecule type" value="Genomic_DNA"/>
</dbReference>
<dbReference type="RefSeq" id="XP_003055287.1">
    <property type="nucleotide sequence ID" value="XM_003055241.1"/>
</dbReference>
<reference evidence="4 5" key="1">
    <citation type="journal article" date="2009" name="Science">
        <title>Green evolution and dynamic adaptations revealed by genomes of the marine picoeukaryotes Micromonas.</title>
        <authorList>
            <person name="Worden A.Z."/>
            <person name="Lee J.H."/>
            <person name="Mock T."/>
            <person name="Rouze P."/>
            <person name="Simmons M.P."/>
            <person name="Aerts A.L."/>
            <person name="Allen A.E."/>
            <person name="Cuvelier M.L."/>
            <person name="Derelle E."/>
            <person name="Everett M.V."/>
            <person name="Foulon E."/>
            <person name="Grimwood J."/>
            <person name="Gundlach H."/>
            <person name="Henrissat B."/>
            <person name="Napoli C."/>
            <person name="McDonald S.M."/>
            <person name="Parker M.S."/>
            <person name="Rombauts S."/>
            <person name="Salamov A."/>
            <person name="Von Dassow P."/>
            <person name="Badger J.H."/>
            <person name="Coutinho P.M."/>
            <person name="Demir E."/>
            <person name="Dubchak I."/>
            <person name="Gentemann C."/>
            <person name="Eikrem W."/>
            <person name="Gready J.E."/>
            <person name="John U."/>
            <person name="Lanier W."/>
            <person name="Lindquist E.A."/>
            <person name="Lucas S."/>
            <person name="Mayer K.F."/>
            <person name="Moreau H."/>
            <person name="Not F."/>
            <person name="Otillar R."/>
            <person name="Panaud O."/>
            <person name="Pangilinan J."/>
            <person name="Paulsen I."/>
            <person name="Piegu B."/>
            <person name="Poliakov A."/>
            <person name="Robbens S."/>
            <person name="Schmutz J."/>
            <person name="Toulza E."/>
            <person name="Wyss T."/>
            <person name="Zelensky A."/>
            <person name="Zhou K."/>
            <person name="Armbrust E.V."/>
            <person name="Bhattacharya D."/>
            <person name="Goodenough U.W."/>
            <person name="Van de Peer Y."/>
            <person name="Grigoriev I.V."/>
        </authorList>
    </citation>
    <scope>NUCLEOTIDE SEQUENCE [LARGE SCALE GENOMIC DNA]</scope>
    <source>
        <strain evidence="4 5">CCMP1545</strain>
    </source>
</reference>
<keyword evidence="5" id="KW-1185">Reference proteome</keyword>
<dbReference type="SMART" id="SM00248">
    <property type="entry name" value="ANK"/>
    <property type="match status" value="4"/>
</dbReference>
<dbReference type="PROSITE" id="PS50088">
    <property type="entry name" value="ANK_REPEAT"/>
    <property type="match status" value="1"/>
</dbReference>
<dbReference type="KEGG" id="mpp:MICPUCDRAFT_50882"/>
<evidence type="ECO:0000313" key="4">
    <source>
        <dbReference type="EMBL" id="EEH60539.1"/>
    </source>
</evidence>
<dbReference type="Pfam" id="PF12796">
    <property type="entry name" value="Ank_2"/>
    <property type="match status" value="1"/>
</dbReference>
<organism evidence="5">
    <name type="scientific">Micromonas pusilla (strain CCMP1545)</name>
    <name type="common">Picoplanktonic green alga</name>
    <dbReference type="NCBI Taxonomy" id="564608"/>
    <lineage>
        <taxon>Eukaryota</taxon>
        <taxon>Viridiplantae</taxon>
        <taxon>Chlorophyta</taxon>
        <taxon>Mamiellophyceae</taxon>
        <taxon>Mamiellales</taxon>
        <taxon>Mamiellaceae</taxon>
        <taxon>Micromonas</taxon>
    </lineage>
</organism>
<evidence type="ECO:0000256" key="1">
    <source>
        <dbReference type="ARBA" id="ARBA00022737"/>
    </source>
</evidence>
<gene>
    <name evidence="4" type="ORF">MICPUCDRAFT_50882</name>
</gene>
<dbReference type="GeneID" id="9681220"/>
<dbReference type="InterPro" id="IPR036770">
    <property type="entry name" value="Ankyrin_rpt-contain_sf"/>
</dbReference>
<keyword evidence="2 3" id="KW-0040">ANK repeat</keyword>